<dbReference type="PANTHER" id="PTHR11567">
    <property type="entry name" value="ACID PHOSPHATASE-RELATED"/>
    <property type="match status" value="1"/>
</dbReference>
<evidence type="ECO:0000256" key="1">
    <source>
        <dbReference type="ARBA" id="ARBA00000032"/>
    </source>
</evidence>
<keyword evidence="7" id="KW-0472">Membrane</keyword>
<keyword evidence="5" id="KW-1015">Disulfide bond</keyword>
<dbReference type="OrthoDB" id="282934at2759"/>
<dbReference type="SUPFAM" id="SSF53254">
    <property type="entry name" value="Phosphoglycerate mutase-like"/>
    <property type="match status" value="1"/>
</dbReference>
<sequence length="459" mass="53699">MILNLFFMLNLFVSSLQQDQLLMVIEVCRHGARSPIIQDDNLTQTYWDMGLGMLTNVGMRQHYLLGSEIRHRYIEDQHLLDSEYNAEQIEIYSTLMERTYHSAISQFSGIYPDIQQNFKDKKLSETQLNRAILPILRDTDQDYQKLLLQVNQELGDNISTDLYAHPHVNQLKHYYNFAKSQYIEDLKCPFRDQIRDEFSMHSSSTGEFKAIYQRANLMLQKIQLTLNITNKKVDPDSIIDQIQMAQANGLKMPFTLTDQDYQTINDFRRYDLSTKFALKKDAALFDTQEIRRLMSEKLILRATNTTNNRLIILSLHDTDISVLLFTIDQPQNEQSPVATTIFFELHKSFNTSQSQLYVKAIYNDKQLNLHKYCYDTDNSTKFTPYLCDYETFISKLQGDQFNCQIQTNSETKLSNIQIYGILFGLLALLLVLVIIGYWIVKRSIKNKEGLKKKEFFAFN</sequence>
<keyword evidence="7" id="KW-1133">Transmembrane helix</keyword>
<evidence type="ECO:0000256" key="8">
    <source>
        <dbReference type="SAM" id="SignalP"/>
    </source>
</evidence>
<evidence type="ECO:0000313" key="9">
    <source>
        <dbReference type="EMBL" id="CDW78354.1"/>
    </source>
</evidence>
<evidence type="ECO:0000256" key="3">
    <source>
        <dbReference type="ARBA" id="ARBA00022729"/>
    </source>
</evidence>
<evidence type="ECO:0000256" key="4">
    <source>
        <dbReference type="ARBA" id="ARBA00022801"/>
    </source>
</evidence>
<organism evidence="9 10">
    <name type="scientific">Stylonychia lemnae</name>
    <name type="common">Ciliate</name>
    <dbReference type="NCBI Taxonomy" id="5949"/>
    <lineage>
        <taxon>Eukaryota</taxon>
        <taxon>Sar</taxon>
        <taxon>Alveolata</taxon>
        <taxon>Ciliophora</taxon>
        <taxon>Intramacronucleata</taxon>
        <taxon>Spirotrichea</taxon>
        <taxon>Stichotrichia</taxon>
        <taxon>Sporadotrichida</taxon>
        <taxon>Oxytrichidae</taxon>
        <taxon>Stylonychinae</taxon>
        <taxon>Stylonychia</taxon>
    </lineage>
</organism>
<gene>
    <name evidence="9" type="primary">Contig13944.g14879</name>
    <name evidence="9" type="ORF">STYLEM_7331</name>
</gene>
<proteinExistence type="inferred from homology"/>
<keyword evidence="3 8" id="KW-0732">Signal</keyword>
<evidence type="ECO:0000256" key="2">
    <source>
        <dbReference type="ARBA" id="ARBA00005375"/>
    </source>
</evidence>
<comment type="similarity">
    <text evidence="2">Belongs to the histidine acid phosphatase family.</text>
</comment>
<dbReference type="InterPro" id="IPR000560">
    <property type="entry name" value="His_Pase_clade-2"/>
</dbReference>
<accession>A0A078A7X5</accession>
<feature type="transmembrane region" description="Helical" evidence="7">
    <location>
        <begin position="418"/>
        <end position="440"/>
    </location>
</feature>
<evidence type="ECO:0000313" key="10">
    <source>
        <dbReference type="Proteomes" id="UP000039865"/>
    </source>
</evidence>
<dbReference type="InterPro" id="IPR029033">
    <property type="entry name" value="His_PPase_superfam"/>
</dbReference>
<evidence type="ECO:0000256" key="6">
    <source>
        <dbReference type="ARBA" id="ARBA00023180"/>
    </source>
</evidence>
<comment type="catalytic activity">
    <reaction evidence="1">
        <text>a phosphate monoester + H2O = an alcohol + phosphate</text>
        <dbReference type="Rhea" id="RHEA:15017"/>
        <dbReference type="ChEBI" id="CHEBI:15377"/>
        <dbReference type="ChEBI" id="CHEBI:30879"/>
        <dbReference type="ChEBI" id="CHEBI:43474"/>
        <dbReference type="ChEBI" id="CHEBI:67140"/>
        <dbReference type="EC" id="3.1.3.2"/>
    </reaction>
</comment>
<name>A0A078A7X5_STYLE</name>
<reference evidence="9 10" key="1">
    <citation type="submission" date="2014-06" db="EMBL/GenBank/DDBJ databases">
        <authorList>
            <person name="Swart Estienne"/>
        </authorList>
    </citation>
    <scope>NUCLEOTIDE SEQUENCE [LARGE SCALE GENOMIC DNA]</scope>
    <source>
        <strain evidence="9 10">130c</strain>
    </source>
</reference>
<dbReference type="InterPro" id="IPR033379">
    <property type="entry name" value="Acid_Pase_AS"/>
</dbReference>
<keyword evidence="7" id="KW-0812">Transmembrane</keyword>
<keyword evidence="10" id="KW-1185">Reference proteome</keyword>
<keyword evidence="6" id="KW-0325">Glycoprotein</keyword>
<dbReference type="Pfam" id="PF00328">
    <property type="entry name" value="His_Phos_2"/>
    <property type="match status" value="1"/>
</dbReference>
<dbReference type="PANTHER" id="PTHR11567:SF211">
    <property type="entry name" value="PROSTATIC ACID PHOSPHATASE"/>
    <property type="match status" value="1"/>
</dbReference>
<dbReference type="CDD" id="cd07061">
    <property type="entry name" value="HP_HAP_like"/>
    <property type="match status" value="1"/>
</dbReference>
<dbReference type="AlphaFoldDB" id="A0A078A7X5"/>
<protein>
    <submittedName>
        <fullName evidence="9">Major acid phosphatase map (Histidine-acid phosphatase)</fullName>
    </submittedName>
</protein>
<evidence type="ECO:0000256" key="5">
    <source>
        <dbReference type="ARBA" id="ARBA00023157"/>
    </source>
</evidence>
<dbReference type="Gene3D" id="3.40.50.1240">
    <property type="entry name" value="Phosphoglycerate mutase-like"/>
    <property type="match status" value="1"/>
</dbReference>
<dbReference type="EMBL" id="CCKQ01007026">
    <property type="protein sequence ID" value="CDW78354.1"/>
    <property type="molecule type" value="Genomic_DNA"/>
</dbReference>
<dbReference type="GO" id="GO:0003993">
    <property type="term" value="F:acid phosphatase activity"/>
    <property type="evidence" value="ECO:0007669"/>
    <property type="project" value="UniProtKB-EC"/>
</dbReference>
<evidence type="ECO:0000256" key="7">
    <source>
        <dbReference type="SAM" id="Phobius"/>
    </source>
</evidence>
<dbReference type="PROSITE" id="PS00616">
    <property type="entry name" value="HIS_ACID_PHOSPHAT_1"/>
    <property type="match status" value="1"/>
</dbReference>
<feature type="signal peptide" evidence="8">
    <location>
        <begin position="1"/>
        <end position="18"/>
    </location>
</feature>
<feature type="chain" id="PRO_5001729275" evidence="8">
    <location>
        <begin position="19"/>
        <end position="459"/>
    </location>
</feature>
<dbReference type="Proteomes" id="UP000039865">
    <property type="component" value="Unassembled WGS sequence"/>
</dbReference>
<dbReference type="InParanoid" id="A0A078A7X5"/>
<keyword evidence="4" id="KW-0378">Hydrolase</keyword>
<dbReference type="InterPro" id="IPR050645">
    <property type="entry name" value="Histidine_acid_phosphatase"/>
</dbReference>